<feature type="domain" description="Type II CBASS E2 protein" evidence="1">
    <location>
        <begin position="26"/>
        <end position="140"/>
    </location>
</feature>
<sequence>MDFLLSPKERAQKHWAGFLYKTLIECERHFKWITFNIKGSVLLGKGTLERNGKKYHFTLECSPFNPGRMERIWVETPHLIKSFDTHFNGDGSLCLYHPTLDLNGRPYIDLVDVLPWISEWVEYYELYLKYKVWLGPEHPHKVN</sequence>
<accession>A0A1I4V2W2</accession>
<dbReference type="RefSeq" id="WP_024979916.1">
    <property type="nucleotide sequence ID" value="NZ_CBCRUM010000003.1"/>
</dbReference>
<dbReference type="Pfam" id="PF26395">
    <property type="entry name" value="E2-CBASS"/>
    <property type="match status" value="1"/>
</dbReference>
<keyword evidence="3" id="KW-1185">Reference proteome</keyword>
<gene>
    <name evidence="2" type="ORF">SAMN05444143_10498</name>
</gene>
<evidence type="ECO:0000259" key="1">
    <source>
        <dbReference type="Pfam" id="PF26395"/>
    </source>
</evidence>
<protein>
    <recommendedName>
        <fullName evidence="1">Type II CBASS E2 protein domain-containing protein</fullName>
    </recommendedName>
</protein>
<evidence type="ECO:0000313" key="3">
    <source>
        <dbReference type="Proteomes" id="UP000182961"/>
    </source>
</evidence>
<reference evidence="3" key="1">
    <citation type="submission" date="2016-10" db="EMBL/GenBank/DDBJ databases">
        <authorList>
            <person name="Varghese N."/>
            <person name="Submissions S."/>
        </authorList>
    </citation>
    <scope>NUCLEOTIDE SEQUENCE [LARGE SCALE GENOMIC DNA]</scope>
    <source>
        <strain evidence="3">DSM 4002</strain>
    </source>
</reference>
<proteinExistence type="predicted"/>
<dbReference type="EMBL" id="FOUT01000004">
    <property type="protein sequence ID" value="SFM95461.1"/>
    <property type="molecule type" value="Genomic_DNA"/>
</dbReference>
<name>A0A1I4V2W2_9FLAO</name>
<dbReference type="InterPro" id="IPR058588">
    <property type="entry name" value="E2-CBASS"/>
</dbReference>
<evidence type="ECO:0000313" key="2">
    <source>
        <dbReference type="EMBL" id="SFM95461.1"/>
    </source>
</evidence>
<dbReference type="AlphaFoldDB" id="A0A1I4V2W2"/>
<dbReference type="Proteomes" id="UP000182961">
    <property type="component" value="Unassembled WGS sequence"/>
</dbReference>
<dbReference type="eggNOG" id="ENOG50347ZD">
    <property type="taxonomic scope" value="Bacteria"/>
</dbReference>
<organism evidence="2 3">
    <name type="scientific">Flavobacterium succinicans</name>
    <dbReference type="NCBI Taxonomy" id="29536"/>
    <lineage>
        <taxon>Bacteria</taxon>
        <taxon>Pseudomonadati</taxon>
        <taxon>Bacteroidota</taxon>
        <taxon>Flavobacteriia</taxon>
        <taxon>Flavobacteriales</taxon>
        <taxon>Flavobacteriaceae</taxon>
        <taxon>Flavobacterium</taxon>
    </lineage>
</organism>